<organism evidence="9 10">
    <name type="scientific">Jeotgalibacillus alimentarius</name>
    <dbReference type="NCBI Taxonomy" id="135826"/>
    <lineage>
        <taxon>Bacteria</taxon>
        <taxon>Bacillati</taxon>
        <taxon>Bacillota</taxon>
        <taxon>Bacilli</taxon>
        <taxon>Bacillales</taxon>
        <taxon>Caryophanaceae</taxon>
        <taxon>Jeotgalibacillus</taxon>
    </lineage>
</organism>
<dbReference type="EMBL" id="JXRQ01000011">
    <property type="protein sequence ID" value="KIL52593.1"/>
    <property type="molecule type" value="Genomic_DNA"/>
</dbReference>
<reference evidence="9 10" key="1">
    <citation type="submission" date="2015-01" db="EMBL/GenBank/DDBJ databases">
        <title>Genome sequence of Jeotgalibacillus alimentarius.</title>
        <authorList>
            <person name="Goh K.M."/>
            <person name="Chan K.-G."/>
            <person name="Yaakop A.S."/>
            <person name="Ee R."/>
            <person name="Gan H.M."/>
            <person name="Chan C.S."/>
        </authorList>
    </citation>
    <scope>NUCLEOTIDE SEQUENCE [LARGE SCALE GENOMIC DNA]</scope>
    <source>
        <strain evidence="9 10">YKJ-13</strain>
    </source>
</reference>
<evidence type="ECO:0000256" key="8">
    <source>
        <dbReference type="SAM" id="Phobius"/>
    </source>
</evidence>
<keyword evidence="10" id="KW-1185">Reference proteome</keyword>
<evidence type="ECO:0000256" key="3">
    <source>
        <dbReference type="ARBA" id="ARBA00022448"/>
    </source>
</evidence>
<comment type="subcellular location">
    <subcellularLocation>
        <location evidence="1">Cell membrane</location>
        <topology evidence="1">Multi-pass membrane protein</topology>
    </subcellularLocation>
</comment>
<evidence type="ECO:0000256" key="4">
    <source>
        <dbReference type="ARBA" id="ARBA00022475"/>
    </source>
</evidence>
<gene>
    <name evidence="9" type="ORF">KP77_06200</name>
</gene>
<dbReference type="STRING" id="135826.KP77_06200"/>
<dbReference type="GO" id="GO:0033214">
    <property type="term" value="P:siderophore-iron import into cell"/>
    <property type="evidence" value="ECO:0007669"/>
    <property type="project" value="TreeGrafter"/>
</dbReference>
<evidence type="ECO:0000313" key="10">
    <source>
        <dbReference type="Proteomes" id="UP000031950"/>
    </source>
</evidence>
<comment type="caution">
    <text evidence="9">The sequence shown here is derived from an EMBL/GenBank/DDBJ whole genome shotgun (WGS) entry which is preliminary data.</text>
</comment>
<protein>
    <submittedName>
        <fullName evidence="9">Iron ABC transporter permease</fullName>
    </submittedName>
</protein>
<dbReference type="FunFam" id="1.10.3470.10:FF:000001">
    <property type="entry name" value="Vitamin B12 ABC transporter permease BtuC"/>
    <property type="match status" value="1"/>
</dbReference>
<keyword evidence="3" id="KW-0813">Transport</keyword>
<feature type="transmembrane region" description="Helical" evidence="8">
    <location>
        <begin position="107"/>
        <end position="126"/>
    </location>
</feature>
<dbReference type="OrthoDB" id="9811721at2"/>
<evidence type="ECO:0000256" key="7">
    <source>
        <dbReference type="ARBA" id="ARBA00023136"/>
    </source>
</evidence>
<keyword evidence="5 8" id="KW-0812">Transmembrane</keyword>
<feature type="transmembrane region" description="Helical" evidence="8">
    <location>
        <begin position="20"/>
        <end position="41"/>
    </location>
</feature>
<feature type="transmembrane region" description="Helical" evidence="8">
    <location>
        <begin position="257"/>
        <end position="284"/>
    </location>
</feature>
<feature type="transmembrane region" description="Helical" evidence="8">
    <location>
        <begin position="138"/>
        <end position="157"/>
    </location>
</feature>
<evidence type="ECO:0000256" key="5">
    <source>
        <dbReference type="ARBA" id="ARBA00022692"/>
    </source>
</evidence>
<dbReference type="CDD" id="cd06550">
    <property type="entry name" value="TM_ABC_iron-siderophores_like"/>
    <property type="match status" value="1"/>
</dbReference>
<dbReference type="InterPro" id="IPR000522">
    <property type="entry name" value="ABC_transptr_permease_BtuC"/>
</dbReference>
<proteinExistence type="inferred from homology"/>
<keyword evidence="4" id="KW-1003">Cell membrane</keyword>
<dbReference type="GO" id="GO:0022857">
    <property type="term" value="F:transmembrane transporter activity"/>
    <property type="evidence" value="ECO:0007669"/>
    <property type="project" value="InterPro"/>
</dbReference>
<dbReference type="RefSeq" id="WP_041121300.1">
    <property type="nucleotide sequence ID" value="NZ_JXRQ01000011.1"/>
</dbReference>
<evidence type="ECO:0000256" key="6">
    <source>
        <dbReference type="ARBA" id="ARBA00022989"/>
    </source>
</evidence>
<evidence type="ECO:0000256" key="2">
    <source>
        <dbReference type="ARBA" id="ARBA00007935"/>
    </source>
</evidence>
<name>A0A0C2W993_9BACL</name>
<accession>A0A0C2W993</accession>
<sequence>MSRFKPVRFGQKGPSFLFDIRTAISLGMALLIVIGAFLVSLGLGEVWVSPFDIVKVFLGMGEPLNELVIREFRLPRVLIALLVGIALAVAGALLQGMVRNPLASPDVIGISGGASVFVVGFLVLFSDSNGALSVSIQWLPVAAFLGALIAAVLVYVFSWKNGLSPIRLVLIGIGLSLFANAVTTMLMLVGPIYRASQANIWITGSVNGSTWSQVWILLPWVSLLFLAALLMARHLNLLELGDDISTSMGSIVSKQRILILLISTGLVGGSVAFAGGIGFVGLMAPHLARKLIGSSFGSLIPMSALIGAGLVMLADLMGRLIAAPLEIPAGVFTAAIGAPYFIYLLFKERGKKS</sequence>
<dbReference type="Pfam" id="PF01032">
    <property type="entry name" value="FecCD"/>
    <property type="match status" value="1"/>
</dbReference>
<dbReference type="PANTHER" id="PTHR30472">
    <property type="entry name" value="FERRIC ENTEROBACTIN TRANSPORT SYSTEM PERMEASE PROTEIN"/>
    <property type="match status" value="1"/>
</dbReference>
<dbReference type="PATRIC" id="fig|135826.4.peg.616"/>
<feature type="transmembrane region" description="Helical" evidence="8">
    <location>
        <begin position="327"/>
        <end position="346"/>
    </location>
</feature>
<evidence type="ECO:0000256" key="1">
    <source>
        <dbReference type="ARBA" id="ARBA00004651"/>
    </source>
</evidence>
<evidence type="ECO:0000313" key="9">
    <source>
        <dbReference type="EMBL" id="KIL52593.1"/>
    </source>
</evidence>
<dbReference type="PANTHER" id="PTHR30472:SF24">
    <property type="entry name" value="FERRIC ENTEROBACTIN TRANSPORT SYSTEM PERMEASE PROTEIN FEPG"/>
    <property type="match status" value="1"/>
</dbReference>
<comment type="similarity">
    <text evidence="2">Belongs to the binding-protein-dependent transport system permease family. FecCD subfamily.</text>
</comment>
<feature type="transmembrane region" description="Helical" evidence="8">
    <location>
        <begin position="77"/>
        <end position="95"/>
    </location>
</feature>
<dbReference type="SUPFAM" id="SSF81345">
    <property type="entry name" value="ABC transporter involved in vitamin B12 uptake, BtuC"/>
    <property type="match status" value="1"/>
</dbReference>
<keyword evidence="6 8" id="KW-1133">Transmembrane helix</keyword>
<dbReference type="Gene3D" id="1.10.3470.10">
    <property type="entry name" value="ABC transporter involved in vitamin B12 uptake, BtuC"/>
    <property type="match status" value="1"/>
</dbReference>
<feature type="transmembrane region" description="Helical" evidence="8">
    <location>
        <begin position="214"/>
        <end position="232"/>
    </location>
</feature>
<dbReference type="GO" id="GO:0005886">
    <property type="term" value="C:plasma membrane"/>
    <property type="evidence" value="ECO:0007669"/>
    <property type="project" value="UniProtKB-SubCell"/>
</dbReference>
<dbReference type="AlphaFoldDB" id="A0A0C2W993"/>
<keyword evidence="7 8" id="KW-0472">Membrane</keyword>
<dbReference type="Proteomes" id="UP000031950">
    <property type="component" value="Unassembled WGS sequence"/>
</dbReference>
<dbReference type="InterPro" id="IPR037294">
    <property type="entry name" value="ABC_BtuC-like"/>
</dbReference>
<feature type="transmembrane region" description="Helical" evidence="8">
    <location>
        <begin position="296"/>
        <end position="321"/>
    </location>
</feature>
<feature type="transmembrane region" description="Helical" evidence="8">
    <location>
        <begin position="169"/>
        <end position="193"/>
    </location>
</feature>